<evidence type="ECO:0000313" key="4">
    <source>
        <dbReference type="Proteomes" id="UP000250166"/>
    </source>
</evidence>
<dbReference type="RefSeq" id="WP_034549992.1">
    <property type="nucleotide sequence ID" value="NZ_JAERIV010000035.1"/>
</dbReference>
<keyword evidence="2" id="KW-0812">Transmembrane</keyword>
<proteinExistence type="predicted"/>
<organism evidence="3 4">
    <name type="scientific">Helicobacter fennelliae</name>
    <dbReference type="NCBI Taxonomy" id="215"/>
    <lineage>
        <taxon>Bacteria</taxon>
        <taxon>Pseudomonadati</taxon>
        <taxon>Campylobacterota</taxon>
        <taxon>Epsilonproteobacteria</taxon>
        <taxon>Campylobacterales</taxon>
        <taxon>Helicobacteraceae</taxon>
        <taxon>Helicobacter</taxon>
    </lineage>
</organism>
<feature type="transmembrane region" description="Helical" evidence="2">
    <location>
        <begin position="63"/>
        <end position="80"/>
    </location>
</feature>
<dbReference type="Proteomes" id="UP000250166">
    <property type="component" value="Unassembled WGS sequence"/>
</dbReference>
<feature type="transmembrane region" description="Helical" evidence="2">
    <location>
        <begin position="86"/>
        <end position="106"/>
    </location>
</feature>
<feature type="transmembrane region" description="Helical" evidence="2">
    <location>
        <begin position="113"/>
        <end position="135"/>
    </location>
</feature>
<feature type="transmembrane region" description="Helical" evidence="2">
    <location>
        <begin position="185"/>
        <end position="210"/>
    </location>
</feature>
<evidence type="ECO:0000313" key="3">
    <source>
        <dbReference type="EMBL" id="SQB97571.1"/>
    </source>
</evidence>
<reference evidence="3 4" key="1">
    <citation type="submission" date="2018-06" db="EMBL/GenBank/DDBJ databases">
        <authorList>
            <consortium name="Pathogen Informatics"/>
            <person name="Doyle S."/>
        </authorList>
    </citation>
    <scope>NUCLEOTIDE SEQUENCE [LARGE SCALE GENOMIC DNA]</scope>
    <source>
        <strain evidence="3 4">NCTC13102</strain>
    </source>
</reference>
<evidence type="ECO:0000256" key="2">
    <source>
        <dbReference type="SAM" id="Phobius"/>
    </source>
</evidence>
<keyword evidence="2" id="KW-1133">Transmembrane helix</keyword>
<feature type="transmembrane region" description="Helical" evidence="2">
    <location>
        <begin position="141"/>
        <end position="164"/>
    </location>
</feature>
<protein>
    <submittedName>
        <fullName evidence="3">Uncharacterized protein</fullName>
    </submittedName>
</protein>
<gene>
    <name evidence="3" type="ORF">NCTC13102_00269</name>
</gene>
<sequence>MPAQIAPPTSHKPPHKPTLSMPSAPPIISTTKATQASQTTQIAYITIANKEFRLAKNFMKYGFIFRPLFVLLSIISLLYIQNLILLSLICYCCGIICYMFGVYIFSKLTHSQIFLYNLCRFLTLCVLGISIAILIRFIHSYVVQISCIAFVSCLLNLWLIFLEYKIAKELSNLTRIALFMSAFRVKFISSVLWIVILFVLGVLVIFGMDLQYIIQIMDTQEFDLFIKDNVLAIFCFSSVIVIIYVSVLTSLLLYGRAYFSIAQSLILQNQKA</sequence>
<name>A0A2X3B9J6_9HELI</name>
<evidence type="ECO:0000256" key="1">
    <source>
        <dbReference type="SAM" id="MobiDB-lite"/>
    </source>
</evidence>
<accession>A0A2X3B9J6</accession>
<dbReference type="EMBL" id="UAWL01000006">
    <property type="protein sequence ID" value="SQB97571.1"/>
    <property type="molecule type" value="Genomic_DNA"/>
</dbReference>
<dbReference type="AlphaFoldDB" id="A0A2X3B9J6"/>
<keyword evidence="2" id="KW-0472">Membrane</keyword>
<feature type="transmembrane region" description="Helical" evidence="2">
    <location>
        <begin position="230"/>
        <end position="254"/>
    </location>
</feature>
<feature type="region of interest" description="Disordered" evidence="1">
    <location>
        <begin position="1"/>
        <end position="21"/>
    </location>
</feature>